<evidence type="ECO:0000313" key="9">
    <source>
        <dbReference type="EMBL" id="MCT7940953.1"/>
    </source>
</evidence>
<evidence type="ECO:0000259" key="7">
    <source>
        <dbReference type="Pfam" id="PF05175"/>
    </source>
</evidence>
<gene>
    <name evidence="6" type="primary">rlmG</name>
    <name evidence="9" type="ORF">NE535_03945</name>
</gene>
<feature type="domain" description="RlmG N-terminal" evidence="8">
    <location>
        <begin position="4"/>
        <end position="183"/>
    </location>
</feature>
<keyword evidence="3 6" id="KW-0489">Methyltransferase</keyword>
<dbReference type="Pfam" id="PF05175">
    <property type="entry name" value="MTS"/>
    <property type="match status" value="1"/>
</dbReference>
<dbReference type="GO" id="GO:0005737">
    <property type="term" value="C:cytoplasm"/>
    <property type="evidence" value="ECO:0007669"/>
    <property type="project" value="UniProtKB-SubCell"/>
</dbReference>
<evidence type="ECO:0000256" key="2">
    <source>
        <dbReference type="ARBA" id="ARBA00022552"/>
    </source>
</evidence>
<dbReference type="CDD" id="cd02440">
    <property type="entry name" value="AdoMet_MTases"/>
    <property type="match status" value="1"/>
</dbReference>
<dbReference type="InterPro" id="IPR002052">
    <property type="entry name" value="DNA_methylase_N6_adenine_CS"/>
</dbReference>
<evidence type="ECO:0000256" key="6">
    <source>
        <dbReference type="HAMAP-Rule" id="MF_01859"/>
    </source>
</evidence>
<proteinExistence type="inferred from homology"/>
<dbReference type="PANTHER" id="PTHR47816">
    <property type="entry name" value="RIBOSOMAL RNA SMALL SUBUNIT METHYLTRANSFERASE C"/>
    <property type="match status" value="1"/>
</dbReference>
<keyword evidence="10" id="KW-1185">Reference proteome</keyword>
<organism evidence="9 10">
    <name type="scientific">Shewanella holmiensis</name>
    <dbReference type="NCBI Taxonomy" id="2952222"/>
    <lineage>
        <taxon>Bacteria</taxon>
        <taxon>Pseudomonadati</taxon>
        <taxon>Pseudomonadota</taxon>
        <taxon>Gammaproteobacteria</taxon>
        <taxon>Alteromonadales</taxon>
        <taxon>Shewanellaceae</taxon>
        <taxon>Shewanella</taxon>
    </lineage>
</organism>
<evidence type="ECO:0000256" key="3">
    <source>
        <dbReference type="ARBA" id="ARBA00022603"/>
    </source>
</evidence>
<evidence type="ECO:0000256" key="1">
    <source>
        <dbReference type="ARBA" id="ARBA00022490"/>
    </source>
</evidence>
<evidence type="ECO:0000256" key="5">
    <source>
        <dbReference type="ARBA" id="ARBA00022691"/>
    </source>
</evidence>
<dbReference type="EMBL" id="JAMTCD010000003">
    <property type="protein sequence ID" value="MCT7940953.1"/>
    <property type="molecule type" value="Genomic_DNA"/>
</dbReference>
<comment type="caution">
    <text evidence="9">The sequence shown here is derived from an EMBL/GenBank/DDBJ whole genome shotgun (WGS) entry which is preliminary data.</text>
</comment>
<evidence type="ECO:0000256" key="4">
    <source>
        <dbReference type="ARBA" id="ARBA00022679"/>
    </source>
</evidence>
<dbReference type="InterPro" id="IPR029063">
    <property type="entry name" value="SAM-dependent_MTases_sf"/>
</dbReference>
<comment type="function">
    <text evidence="6">Specifically methylates the guanine in position 1835 (m2G1835) of 23S rRNA.</text>
</comment>
<feature type="domain" description="Methyltransferase small" evidence="7">
    <location>
        <begin position="204"/>
        <end position="373"/>
    </location>
</feature>
<protein>
    <recommendedName>
        <fullName evidence="6">Ribosomal RNA large subunit methyltransferase G</fullName>
        <ecNumber evidence="6">2.1.1.174</ecNumber>
    </recommendedName>
    <alternativeName>
        <fullName evidence="6">23S rRNA m2G1835 methyltransferase</fullName>
    </alternativeName>
    <alternativeName>
        <fullName evidence="6">rRNA (guanine-N(2)-)-methyltransferase RlmG</fullName>
    </alternativeName>
</protein>
<accession>A0A9X3AV28</accession>
<dbReference type="HAMAP" id="MF_01859">
    <property type="entry name" value="23SrRNA_methyltr_G"/>
    <property type="match status" value="1"/>
</dbReference>
<dbReference type="AlphaFoldDB" id="A0A9X3AV28"/>
<dbReference type="InterPro" id="IPR046977">
    <property type="entry name" value="RsmC/RlmG"/>
</dbReference>
<evidence type="ECO:0000313" key="10">
    <source>
        <dbReference type="Proteomes" id="UP001155546"/>
    </source>
</evidence>
<sequence length="377" mass="42102">MTASQFSCQGIVLSLFRYPKQQESNLQAWDAGDEHLVKHLLELQLEPVNTAIINDSFGALQCALTAINPNWPLMVETDAKTSLLGAQQNLLANQLSNAHINNFNSRELLPSNIQLVLMKLPKNLSYFAHQLQRLSHVLPKGVQVLISAKAKSINKTIIELITKNLGPASASLTWKKTRIITCISDGFERELPKKISWNVEELNLTIDNLTNVFAANKLDIGARFMLDNMPKGEYRNIVDLGCGNGILGLRAAQLHPNATIHFVDDSEMAVESSRINYHANQLQAKAEFHWDDCLTNLGDETPDLVLCNPPFHQGEAITDHIAWQMFLDAYRKLSTGGVLHIVGNRHLAYHVKIKRIFKNCTTIASNGKFVILQAIKQ</sequence>
<dbReference type="GO" id="GO:0003676">
    <property type="term" value="F:nucleic acid binding"/>
    <property type="evidence" value="ECO:0007669"/>
    <property type="project" value="InterPro"/>
</dbReference>
<dbReference type="GO" id="GO:0052916">
    <property type="term" value="F:23S rRNA (guanine(1835)-N(2))-methyltransferase activity"/>
    <property type="evidence" value="ECO:0007669"/>
    <property type="project" value="UniProtKB-EC"/>
</dbReference>
<keyword evidence="2 6" id="KW-0698">rRNA processing</keyword>
<dbReference type="EC" id="2.1.1.174" evidence="6"/>
<dbReference type="InterPro" id="IPR058679">
    <property type="entry name" value="RlmG_N"/>
</dbReference>
<comment type="subcellular location">
    <subcellularLocation>
        <location evidence="6">Cytoplasm</location>
    </subcellularLocation>
</comment>
<dbReference type="Pfam" id="PF26049">
    <property type="entry name" value="RLMG_N"/>
    <property type="match status" value="1"/>
</dbReference>
<comment type="similarity">
    <text evidence="6">Belongs to the methyltransferase superfamily. RlmG family.</text>
</comment>
<dbReference type="InterPro" id="IPR007848">
    <property type="entry name" value="Small_mtfrase_dom"/>
</dbReference>
<dbReference type="InterPro" id="IPR017237">
    <property type="entry name" value="RLMG"/>
</dbReference>
<dbReference type="PROSITE" id="PS00092">
    <property type="entry name" value="N6_MTASE"/>
    <property type="match status" value="1"/>
</dbReference>
<name>A0A9X3AV28_9GAMM</name>
<reference evidence="9" key="1">
    <citation type="journal article" date="2023" name="Int. J. Syst. Evol. Microbiol.">
        <title>&lt;i&gt;Shewanella septentrionalis&lt;/i&gt; sp. nov. and &lt;i&gt;Shewanella holmiensis&lt;/i&gt; sp. nov., isolated from Baltic Sea water and sediments.</title>
        <authorList>
            <person name="Martin-Rodriguez A.J."/>
            <person name="Thorell K."/>
            <person name="Joffre E."/>
            <person name="Jensie-Markopoulos S."/>
            <person name="Moore E.R.B."/>
            <person name="Sjoling A."/>
        </authorList>
    </citation>
    <scope>NUCLEOTIDE SEQUENCE</scope>
    <source>
        <strain evidence="9">SP1S2-7</strain>
    </source>
</reference>
<keyword evidence="1 6" id="KW-0963">Cytoplasm</keyword>
<dbReference type="PIRSF" id="PIRSF037565">
    <property type="entry name" value="RRNA_m2G_Mtase_RsmD_prd"/>
    <property type="match status" value="1"/>
</dbReference>
<dbReference type="Gene3D" id="3.40.50.150">
    <property type="entry name" value="Vaccinia Virus protein VP39"/>
    <property type="match status" value="2"/>
</dbReference>
<dbReference type="RefSeq" id="WP_261297382.1">
    <property type="nucleotide sequence ID" value="NZ_JAMTCD010000003.1"/>
</dbReference>
<comment type="catalytic activity">
    <reaction evidence="6">
        <text>guanosine(1835) in 23S rRNA + S-adenosyl-L-methionine = N(2)-methylguanosine(1835) in 23S rRNA + S-adenosyl-L-homocysteine + H(+)</text>
        <dbReference type="Rhea" id="RHEA:42744"/>
        <dbReference type="Rhea" id="RHEA-COMP:10217"/>
        <dbReference type="Rhea" id="RHEA-COMP:10218"/>
        <dbReference type="ChEBI" id="CHEBI:15378"/>
        <dbReference type="ChEBI" id="CHEBI:57856"/>
        <dbReference type="ChEBI" id="CHEBI:59789"/>
        <dbReference type="ChEBI" id="CHEBI:74269"/>
        <dbReference type="ChEBI" id="CHEBI:74481"/>
        <dbReference type="EC" id="2.1.1.174"/>
    </reaction>
</comment>
<evidence type="ECO:0000259" key="8">
    <source>
        <dbReference type="Pfam" id="PF26049"/>
    </source>
</evidence>
<keyword evidence="4 6" id="KW-0808">Transferase</keyword>
<dbReference type="SUPFAM" id="SSF53335">
    <property type="entry name" value="S-adenosyl-L-methionine-dependent methyltransferases"/>
    <property type="match status" value="1"/>
</dbReference>
<dbReference type="Proteomes" id="UP001155546">
    <property type="component" value="Unassembled WGS sequence"/>
</dbReference>
<dbReference type="PANTHER" id="PTHR47816:SF5">
    <property type="entry name" value="RIBOSOMAL RNA LARGE SUBUNIT METHYLTRANSFERASE G"/>
    <property type="match status" value="1"/>
</dbReference>
<keyword evidence="5 6" id="KW-0949">S-adenosyl-L-methionine</keyword>